<dbReference type="AlphaFoldDB" id="A0A6J6GET4"/>
<dbReference type="InterPro" id="IPR015797">
    <property type="entry name" value="NUDIX_hydrolase-like_dom_sf"/>
</dbReference>
<evidence type="ECO:0000256" key="3">
    <source>
        <dbReference type="ARBA" id="ARBA00022842"/>
    </source>
</evidence>
<dbReference type="InterPro" id="IPR000086">
    <property type="entry name" value="NUDIX_hydrolase_dom"/>
</dbReference>
<dbReference type="PROSITE" id="PS00893">
    <property type="entry name" value="NUDIX_BOX"/>
    <property type="match status" value="1"/>
</dbReference>
<dbReference type="InterPro" id="IPR020084">
    <property type="entry name" value="NUDIX_hydrolase_CS"/>
</dbReference>
<evidence type="ECO:0000259" key="4">
    <source>
        <dbReference type="PROSITE" id="PS51462"/>
    </source>
</evidence>
<proteinExistence type="predicted"/>
<organism evidence="5">
    <name type="scientific">freshwater metagenome</name>
    <dbReference type="NCBI Taxonomy" id="449393"/>
    <lineage>
        <taxon>unclassified sequences</taxon>
        <taxon>metagenomes</taxon>
        <taxon>ecological metagenomes</taxon>
    </lineage>
</organism>
<protein>
    <submittedName>
        <fullName evidence="5">Unannotated protein</fullName>
    </submittedName>
</protein>
<evidence type="ECO:0000256" key="1">
    <source>
        <dbReference type="ARBA" id="ARBA00001946"/>
    </source>
</evidence>
<dbReference type="Pfam" id="PF00293">
    <property type="entry name" value="NUDIX"/>
    <property type="match status" value="1"/>
</dbReference>
<sequence length="160" mass="18426">MIEIPGKNHVMHRETARVILMDREGCFLLLNTHYDARLQLPPRWITPGGAIDPGESVEDAAVRELLEETGMAISVDELGDQFATHTGAWEWGDGQNYHTYVDNFFVVMVDRFDIDTTGWTPEERHDVIEYRWWDVAEFRETSPTVGPPELLDLLERAGRR</sequence>
<dbReference type="CDD" id="cd04685">
    <property type="entry name" value="NUDIX_Hydrolase"/>
    <property type="match status" value="1"/>
</dbReference>
<dbReference type="PROSITE" id="PS51462">
    <property type="entry name" value="NUDIX"/>
    <property type="match status" value="1"/>
</dbReference>
<dbReference type="PANTHER" id="PTHR43046:SF12">
    <property type="entry name" value="GDP-MANNOSE MANNOSYL HYDROLASE"/>
    <property type="match status" value="1"/>
</dbReference>
<evidence type="ECO:0000313" key="5">
    <source>
        <dbReference type="EMBL" id="CAB4598143.1"/>
    </source>
</evidence>
<dbReference type="PANTHER" id="PTHR43046">
    <property type="entry name" value="GDP-MANNOSE MANNOSYL HYDROLASE"/>
    <property type="match status" value="1"/>
</dbReference>
<evidence type="ECO:0000256" key="2">
    <source>
        <dbReference type="ARBA" id="ARBA00022801"/>
    </source>
</evidence>
<keyword evidence="3" id="KW-0460">Magnesium</keyword>
<dbReference type="PRINTS" id="PR00502">
    <property type="entry name" value="NUDIXFAMILY"/>
</dbReference>
<feature type="domain" description="Nudix hydrolase" evidence="4">
    <location>
        <begin position="11"/>
        <end position="157"/>
    </location>
</feature>
<dbReference type="GO" id="GO:0016787">
    <property type="term" value="F:hydrolase activity"/>
    <property type="evidence" value="ECO:0007669"/>
    <property type="project" value="UniProtKB-KW"/>
</dbReference>
<reference evidence="5" key="1">
    <citation type="submission" date="2020-05" db="EMBL/GenBank/DDBJ databases">
        <authorList>
            <person name="Chiriac C."/>
            <person name="Salcher M."/>
            <person name="Ghai R."/>
            <person name="Kavagutti S V."/>
        </authorList>
    </citation>
    <scope>NUCLEOTIDE SEQUENCE</scope>
</reference>
<gene>
    <name evidence="5" type="ORF">UFOPK1788_00916</name>
</gene>
<dbReference type="Gene3D" id="3.90.79.10">
    <property type="entry name" value="Nucleoside Triphosphate Pyrophosphohydrolase"/>
    <property type="match status" value="1"/>
</dbReference>
<keyword evidence="2" id="KW-0378">Hydrolase</keyword>
<name>A0A6J6GET4_9ZZZZ</name>
<dbReference type="SUPFAM" id="SSF55811">
    <property type="entry name" value="Nudix"/>
    <property type="match status" value="1"/>
</dbReference>
<comment type="cofactor">
    <cofactor evidence="1">
        <name>Mg(2+)</name>
        <dbReference type="ChEBI" id="CHEBI:18420"/>
    </cofactor>
</comment>
<dbReference type="EMBL" id="CAEZUE010000129">
    <property type="protein sequence ID" value="CAB4598143.1"/>
    <property type="molecule type" value="Genomic_DNA"/>
</dbReference>
<dbReference type="InterPro" id="IPR020476">
    <property type="entry name" value="Nudix_hydrolase"/>
</dbReference>
<accession>A0A6J6GET4</accession>